<keyword evidence="1" id="KW-1133">Transmembrane helix</keyword>
<evidence type="ECO:0000313" key="3">
    <source>
        <dbReference type="Proteomes" id="UP000233425"/>
    </source>
</evidence>
<dbReference type="EMBL" id="NNSR01000047">
    <property type="protein sequence ID" value="PKD30379.1"/>
    <property type="molecule type" value="Genomic_DNA"/>
</dbReference>
<accession>A0A2N0UTT5</accession>
<feature type="transmembrane region" description="Helical" evidence="1">
    <location>
        <begin position="14"/>
        <end position="34"/>
    </location>
</feature>
<name>A0A2N0UTT5_9FIRM</name>
<keyword evidence="1" id="KW-0812">Transmembrane</keyword>
<organism evidence="2 3">
    <name type="scientific">Ruminococcus bromii</name>
    <dbReference type="NCBI Taxonomy" id="40518"/>
    <lineage>
        <taxon>Bacteria</taxon>
        <taxon>Bacillati</taxon>
        <taxon>Bacillota</taxon>
        <taxon>Clostridia</taxon>
        <taxon>Eubacteriales</taxon>
        <taxon>Oscillospiraceae</taxon>
        <taxon>Ruminococcus</taxon>
    </lineage>
</organism>
<gene>
    <name evidence="2" type="ORF">RBATCC27255_01054</name>
</gene>
<dbReference type="AlphaFoldDB" id="A0A2N0UTT5"/>
<comment type="caution">
    <text evidence="2">The sequence shown here is derived from an EMBL/GenBank/DDBJ whole genome shotgun (WGS) entry which is preliminary data.</text>
</comment>
<evidence type="ECO:0000313" key="2">
    <source>
        <dbReference type="EMBL" id="PKD30379.1"/>
    </source>
</evidence>
<keyword evidence="1" id="KW-0472">Membrane</keyword>
<evidence type="ECO:0000256" key="1">
    <source>
        <dbReference type="SAM" id="Phobius"/>
    </source>
</evidence>
<dbReference type="RefSeq" id="WP_169923266.1">
    <property type="nucleotide sequence ID" value="NZ_CABMMZ010000047.1"/>
</dbReference>
<sequence>MIGEIIDLISIAQYWYLSMLRYFVSVIELLRIYLMTDADNGFDMKCAM</sequence>
<keyword evidence="3" id="KW-1185">Reference proteome</keyword>
<proteinExistence type="predicted"/>
<dbReference type="Proteomes" id="UP000233425">
    <property type="component" value="Unassembled WGS sequence"/>
</dbReference>
<reference evidence="2" key="1">
    <citation type="journal article" date="2018" name="Environ. Microbiol.">
        <title>Sporulation capability and amylosome conservation among diverse human colonic and rumen isolates of the keystone starch-degrader Ruminococcus bromii.</title>
        <authorList>
            <person name="Mukhopadhya I."/>
            <person name="Morais S."/>
            <person name="Laverde-Gomez J."/>
            <person name="Sheridan P.O."/>
            <person name="Walker A.W."/>
            <person name="Kelly W."/>
            <person name="Klieve A.V."/>
            <person name="Ouwerkerk D."/>
            <person name="Duncan S.H."/>
            <person name="Louis P."/>
            <person name="Koropatkin N."/>
            <person name="Cockburn D."/>
            <person name="Kibler R."/>
            <person name="Cooper P.J."/>
            <person name="Sandoval C."/>
            <person name="Crost E."/>
            <person name="Juge N."/>
            <person name="Bayer E.A."/>
            <person name="Flint H.J."/>
        </authorList>
    </citation>
    <scope>NUCLEOTIDE SEQUENCE [LARGE SCALE GENOMIC DNA]</scope>
    <source>
        <strain evidence="2">ATCC 27255</strain>
    </source>
</reference>
<protein>
    <submittedName>
        <fullName evidence="2">Uncharacterized protein</fullName>
    </submittedName>
</protein>